<protein>
    <submittedName>
        <fullName evidence="3">Uncharacterized protein</fullName>
    </submittedName>
</protein>
<keyword evidence="2" id="KW-0732">Signal</keyword>
<feature type="region of interest" description="Disordered" evidence="1">
    <location>
        <begin position="14"/>
        <end position="84"/>
    </location>
</feature>
<feature type="compositionally biased region" description="Basic and acidic residues" evidence="1">
    <location>
        <begin position="32"/>
        <end position="49"/>
    </location>
</feature>
<sequence>MLSLAALRLLSALSPAGAEETDGDAAATPEGAGDRPDHGPEPQHAEAQVRDAGPGQMTDPPKAWDEVDEALDESFPASDPPANY</sequence>
<feature type="chain" id="PRO_5035294749" evidence="2">
    <location>
        <begin position="19"/>
        <end position="84"/>
    </location>
</feature>
<dbReference type="EMBL" id="JACVXA010000010">
    <property type="protein sequence ID" value="MBE3637627.1"/>
    <property type="molecule type" value="Genomic_DNA"/>
</dbReference>
<feature type="compositionally biased region" description="Low complexity" evidence="1">
    <location>
        <begin position="14"/>
        <end position="29"/>
    </location>
</feature>
<evidence type="ECO:0000313" key="3">
    <source>
        <dbReference type="EMBL" id="MBE3637627.1"/>
    </source>
</evidence>
<keyword evidence="4" id="KW-1185">Reference proteome</keyword>
<accession>A0A8J6YU66</accession>
<reference evidence="3" key="1">
    <citation type="submission" date="2020-09" db="EMBL/GenBank/DDBJ databases">
        <title>A novel bacterium of genus Mangrovicoccus, isolated from South China Sea.</title>
        <authorList>
            <person name="Huang H."/>
            <person name="Mo K."/>
            <person name="Hu Y."/>
        </authorList>
    </citation>
    <scope>NUCLEOTIDE SEQUENCE</scope>
    <source>
        <strain evidence="3">HB182678</strain>
    </source>
</reference>
<comment type="caution">
    <text evidence="3">The sequence shown here is derived from an EMBL/GenBank/DDBJ whole genome shotgun (WGS) entry which is preliminary data.</text>
</comment>
<evidence type="ECO:0000256" key="1">
    <source>
        <dbReference type="SAM" id="MobiDB-lite"/>
    </source>
</evidence>
<organism evidence="3 4">
    <name type="scientific">Mangrovicoccus algicola</name>
    <dbReference type="NCBI Taxonomy" id="2771008"/>
    <lineage>
        <taxon>Bacteria</taxon>
        <taxon>Pseudomonadati</taxon>
        <taxon>Pseudomonadota</taxon>
        <taxon>Alphaproteobacteria</taxon>
        <taxon>Rhodobacterales</taxon>
        <taxon>Paracoccaceae</taxon>
        <taxon>Mangrovicoccus</taxon>
    </lineage>
</organism>
<proteinExistence type="predicted"/>
<gene>
    <name evidence="3" type="ORF">ICN82_05330</name>
</gene>
<evidence type="ECO:0000256" key="2">
    <source>
        <dbReference type="SAM" id="SignalP"/>
    </source>
</evidence>
<evidence type="ECO:0000313" key="4">
    <source>
        <dbReference type="Proteomes" id="UP000609121"/>
    </source>
</evidence>
<feature type="signal peptide" evidence="2">
    <location>
        <begin position="1"/>
        <end position="18"/>
    </location>
</feature>
<dbReference type="AlphaFoldDB" id="A0A8J6YU66"/>
<dbReference type="Proteomes" id="UP000609121">
    <property type="component" value="Unassembled WGS sequence"/>
</dbReference>
<name>A0A8J6YU66_9RHOB</name>